<dbReference type="Gene3D" id="3.40.50.720">
    <property type="entry name" value="NAD(P)-binding Rossmann-like Domain"/>
    <property type="match status" value="1"/>
</dbReference>
<feature type="domain" description="GFO/IDH/MocA-like oxidoreductase" evidence="2">
    <location>
        <begin position="137"/>
        <end position="249"/>
    </location>
</feature>
<dbReference type="Gene3D" id="3.30.360.10">
    <property type="entry name" value="Dihydrodipicolinate Reductase, domain 2"/>
    <property type="match status" value="1"/>
</dbReference>
<dbReference type="Pfam" id="PF22725">
    <property type="entry name" value="GFO_IDH_MocA_C3"/>
    <property type="match status" value="1"/>
</dbReference>
<dbReference type="Proteomes" id="UP000515947">
    <property type="component" value="Chromosome"/>
</dbReference>
<dbReference type="KEGG" id="nmes:H9L09_04935"/>
<feature type="domain" description="Gfo/Idh/MocA-like oxidoreductase N-terminal" evidence="1">
    <location>
        <begin position="9"/>
        <end position="128"/>
    </location>
</feature>
<protein>
    <submittedName>
        <fullName evidence="3">Gfo/Idh/MocA family oxidoreductase</fullName>
    </submittedName>
</protein>
<proteinExistence type="predicted"/>
<dbReference type="InterPro" id="IPR000683">
    <property type="entry name" value="Gfo/Idh/MocA-like_OxRdtase_N"/>
</dbReference>
<dbReference type="PANTHER" id="PTHR43593">
    <property type="match status" value="1"/>
</dbReference>
<name>A0A7G9RDT4_9ACTN</name>
<evidence type="ECO:0000259" key="1">
    <source>
        <dbReference type="Pfam" id="PF01408"/>
    </source>
</evidence>
<dbReference type="SUPFAM" id="SSF51735">
    <property type="entry name" value="NAD(P)-binding Rossmann-fold domains"/>
    <property type="match status" value="1"/>
</dbReference>
<gene>
    <name evidence="3" type="ORF">H9L09_04935</name>
</gene>
<organism evidence="3 4">
    <name type="scientific">Nocardioides mesophilus</name>
    <dbReference type="NCBI Taxonomy" id="433659"/>
    <lineage>
        <taxon>Bacteria</taxon>
        <taxon>Bacillati</taxon>
        <taxon>Actinomycetota</taxon>
        <taxon>Actinomycetes</taxon>
        <taxon>Propionibacteriales</taxon>
        <taxon>Nocardioidaceae</taxon>
        <taxon>Nocardioides</taxon>
    </lineage>
</organism>
<dbReference type="AlphaFoldDB" id="A0A7G9RDT4"/>
<evidence type="ECO:0000313" key="4">
    <source>
        <dbReference type="Proteomes" id="UP000515947"/>
    </source>
</evidence>
<reference evidence="3 4" key="1">
    <citation type="submission" date="2020-08" db="EMBL/GenBank/DDBJ databases">
        <title>Genome sequence of Nocardioides mesophilus KACC 16243T.</title>
        <authorList>
            <person name="Hyun D.-W."/>
            <person name="Bae J.-W."/>
        </authorList>
    </citation>
    <scope>NUCLEOTIDE SEQUENCE [LARGE SCALE GENOMIC DNA]</scope>
    <source>
        <strain evidence="3 4">KACC 16243</strain>
    </source>
</reference>
<dbReference type="InterPro" id="IPR055170">
    <property type="entry name" value="GFO_IDH_MocA-like_dom"/>
</dbReference>
<evidence type="ECO:0000313" key="3">
    <source>
        <dbReference type="EMBL" id="QNN53759.1"/>
    </source>
</evidence>
<sequence>MNDEATSVVRVGVVGAGAMGAAHVQTLTRWVGGARVSAVHDADPERTAQVAQLAGARAAASAEQLVGADDVDAVLVAAPDPLHEELVLACLAGGLPVLCEKPLATGTEGSRRVVDAELAGGRRLVQVGFMRRFDPAYVELRALVRSGALGDVRAAHCVHRNAQAHPDATSEGVLVNSMIHELDVVPWLLDDPLAAVTVHAARVPAGALRDVQVAVLETVAGAVVTVEVSVNARYGYDIHTEVVGTAGTASLTPPYGLGVRRAGLSGRVVGGDFVARFADAYREELAAWVQGIREDRPVGPSAWDGHRANLAASAAVESLHGAGRVEVPHEPTPPLYA</sequence>
<keyword evidence="4" id="KW-1185">Reference proteome</keyword>
<evidence type="ECO:0000259" key="2">
    <source>
        <dbReference type="Pfam" id="PF22725"/>
    </source>
</evidence>
<dbReference type="InterPro" id="IPR050424">
    <property type="entry name" value="Gfo-Idh-MocA_inositol_DH"/>
</dbReference>
<accession>A0A7G9RDT4</accession>
<dbReference type="InterPro" id="IPR036291">
    <property type="entry name" value="NAD(P)-bd_dom_sf"/>
</dbReference>
<dbReference type="EMBL" id="CP060713">
    <property type="protein sequence ID" value="QNN53759.1"/>
    <property type="molecule type" value="Genomic_DNA"/>
</dbReference>
<dbReference type="PANTHER" id="PTHR43593:SF1">
    <property type="entry name" value="INOSITOL 2-DEHYDROGENASE"/>
    <property type="match status" value="1"/>
</dbReference>
<dbReference type="GO" id="GO:0000166">
    <property type="term" value="F:nucleotide binding"/>
    <property type="evidence" value="ECO:0007669"/>
    <property type="project" value="InterPro"/>
</dbReference>
<dbReference type="SUPFAM" id="SSF55347">
    <property type="entry name" value="Glyceraldehyde-3-phosphate dehydrogenase-like, C-terminal domain"/>
    <property type="match status" value="1"/>
</dbReference>
<dbReference type="RefSeq" id="WP_187579603.1">
    <property type="nucleotide sequence ID" value="NZ_CP060713.1"/>
</dbReference>
<dbReference type="Pfam" id="PF01408">
    <property type="entry name" value="GFO_IDH_MocA"/>
    <property type="match status" value="1"/>
</dbReference>